<dbReference type="RefSeq" id="WP_025059171.1">
    <property type="nucleotide sequence ID" value="NZ_JAMC01000001.1"/>
</dbReference>
<dbReference type="AlphaFoldDB" id="A0A073IL90"/>
<evidence type="ECO:0000313" key="3">
    <source>
        <dbReference type="EMBL" id="KEJ91068.1"/>
    </source>
</evidence>
<dbReference type="Gene3D" id="3.40.50.2300">
    <property type="match status" value="1"/>
</dbReference>
<dbReference type="Proteomes" id="UP000027734">
    <property type="component" value="Unassembled WGS sequence"/>
</dbReference>
<keyword evidence="1" id="KW-0597">Phosphoprotein</keyword>
<dbReference type="PROSITE" id="PS50110">
    <property type="entry name" value="RESPONSE_REGULATORY"/>
    <property type="match status" value="1"/>
</dbReference>
<evidence type="ECO:0000256" key="1">
    <source>
        <dbReference type="PROSITE-ProRule" id="PRU00169"/>
    </source>
</evidence>
<sequence>MNILIVEDDEFKLNALQRLVTDVRDDIKIEICKSVKAAVKAVSERDHDLLVLDMSLPSHDLELAEGLGIPRLSGGIEVLFEVQYQAKKMPTIIVTQYPEIELENRMVPISEVRKYLIDAFEIEVDTCLFFDLEDMTWSEELRRVLAAR</sequence>
<gene>
    <name evidence="3" type="ORF">DSW25_02430</name>
</gene>
<evidence type="ECO:0000259" key="2">
    <source>
        <dbReference type="PROSITE" id="PS50110"/>
    </source>
</evidence>
<feature type="modified residue" description="4-aspartylphosphate" evidence="1">
    <location>
        <position position="53"/>
    </location>
</feature>
<dbReference type="Pfam" id="PF00072">
    <property type="entry name" value="Response_reg"/>
    <property type="match status" value="1"/>
</dbReference>
<dbReference type="EMBL" id="JAMC01000001">
    <property type="protein sequence ID" value="KEJ91068.1"/>
    <property type="molecule type" value="Genomic_DNA"/>
</dbReference>
<feature type="domain" description="Response regulatory" evidence="2">
    <location>
        <begin position="2"/>
        <end position="133"/>
    </location>
</feature>
<dbReference type="eggNOG" id="COG0745">
    <property type="taxonomic scope" value="Bacteria"/>
</dbReference>
<dbReference type="GO" id="GO:0000160">
    <property type="term" value="P:phosphorelay signal transduction system"/>
    <property type="evidence" value="ECO:0007669"/>
    <property type="project" value="InterPro"/>
</dbReference>
<accession>A0A073IL90</accession>
<dbReference type="InterPro" id="IPR001789">
    <property type="entry name" value="Sig_transdc_resp-reg_receiver"/>
</dbReference>
<proteinExistence type="predicted"/>
<comment type="caution">
    <text evidence="3">The sequence shown here is derived from an EMBL/GenBank/DDBJ whole genome shotgun (WGS) entry which is preliminary data.</text>
</comment>
<reference evidence="3 4" key="1">
    <citation type="submission" date="2014-01" db="EMBL/GenBank/DDBJ databases">
        <title>Sulfitobacter donghicola JCM 14565 Genome Sequencing.</title>
        <authorList>
            <person name="Lai Q."/>
            <person name="Hong Z."/>
        </authorList>
    </citation>
    <scope>NUCLEOTIDE SEQUENCE [LARGE SCALE GENOMIC DNA]</scope>
    <source>
        <strain evidence="3 4">JCM 14565</strain>
    </source>
</reference>
<dbReference type="SUPFAM" id="SSF52172">
    <property type="entry name" value="CheY-like"/>
    <property type="match status" value="1"/>
</dbReference>
<dbReference type="InterPro" id="IPR011006">
    <property type="entry name" value="CheY-like_superfamily"/>
</dbReference>
<protein>
    <recommendedName>
        <fullName evidence="2">Response regulatory domain-containing protein</fullName>
    </recommendedName>
</protein>
<evidence type="ECO:0000313" key="4">
    <source>
        <dbReference type="Proteomes" id="UP000027734"/>
    </source>
</evidence>
<name>A0A073IL90_9RHOB</name>
<keyword evidence="4" id="KW-1185">Reference proteome</keyword>
<organism evidence="3 4">
    <name type="scientific">Sulfitobacter donghicola DSW-25 = KCTC 12864 = JCM 14565</name>
    <dbReference type="NCBI Taxonomy" id="1300350"/>
    <lineage>
        <taxon>Bacteria</taxon>
        <taxon>Pseudomonadati</taxon>
        <taxon>Pseudomonadota</taxon>
        <taxon>Alphaproteobacteria</taxon>
        <taxon>Rhodobacterales</taxon>
        <taxon>Roseobacteraceae</taxon>
        <taxon>Sulfitobacter</taxon>
    </lineage>
</organism>